<feature type="transmembrane region" description="Helical" evidence="2">
    <location>
        <begin position="379"/>
        <end position="401"/>
    </location>
</feature>
<evidence type="ECO:0000313" key="4">
    <source>
        <dbReference type="Proteomes" id="UP000092714"/>
    </source>
</evidence>
<feature type="transmembrane region" description="Helical" evidence="2">
    <location>
        <begin position="20"/>
        <end position="39"/>
    </location>
</feature>
<protein>
    <recommendedName>
        <fullName evidence="5">ABC transporter permease</fullName>
    </recommendedName>
</protein>
<dbReference type="GO" id="GO:0140359">
    <property type="term" value="F:ABC-type transporter activity"/>
    <property type="evidence" value="ECO:0007669"/>
    <property type="project" value="InterPro"/>
</dbReference>
<feature type="transmembrane region" description="Helical" evidence="2">
    <location>
        <begin position="173"/>
        <end position="194"/>
    </location>
</feature>
<feature type="transmembrane region" description="Helical" evidence="2">
    <location>
        <begin position="221"/>
        <end position="246"/>
    </location>
</feature>
<keyword evidence="2" id="KW-0812">Transmembrane</keyword>
<dbReference type="Proteomes" id="UP000092714">
    <property type="component" value="Unassembled WGS sequence"/>
</dbReference>
<evidence type="ECO:0000313" key="3">
    <source>
        <dbReference type="EMBL" id="OBY09666.1"/>
    </source>
</evidence>
<keyword evidence="4" id="KW-1185">Reference proteome</keyword>
<dbReference type="EMBL" id="MAPZ01000028">
    <property type="protein sequence ID" value="OBY09666.1"/>
    <property type="molecule type" value="Genomic_DNA"/>
</dbReference>
<sequence length="408" mass="45353">MIFTLIKNELIKISKRSKTWIVFALFAICVVGIGIISNIDAKNIAYNNTPEGRIESLNSSIQYAEDHLKELETYKDKWAEEAIEEQKQYIISLKEEIKLQEERKKNPDDPNLWRKTLEQEKKNIQEVLDDTSYPDRYKTHEKQRLAEINSYLDAGVKPVEEWEFYPTNVGMQFMQVVGLIILAAGIAVFMSDIVSGESTPATLKFLLVQPISRAKVILSKFIAVVITVVAMIAGLEVAAYGVIGAFTGFDAAKMPKLIGMRFQWDYSEVEKYGAPQLTQVDGSGILSTRGDALFQGFALQILFIIACCALIFMISTLVKSSMISMAISVLVCVASTMICMMSPSVASKFGHLIFLNYGNTVSVIDGSISQMFNNPNFSIGFGVALMVGTIVVCYTISTIIFKKKDILA</sequence>
<feature type="transmembrane region" description="Helical" evidence="2">
    <location>
        <begin position="297"/>
        <end position="318"/>
    </location>
</feature>
<reference evidence="3 4" key="1">
    <citation type="submission" date="2016-06" db="EMBL/GenBank/DDBJ databases">
        <authorList>
            <person name="Kjaerup R.B."/>
            <person name="Dalgaard T.S."/>
            <person name="Juul-Madsen H.R."/>
        </authorList>
    </citation>
    <scope>NUCLEOTIDE SEQUENCE [LARGE SCALE GENOMIC DNA]</scope>
    <source>
        <strain evidence="3 4">373-A1</strain>
    </source>
</reference>
<feature type="transmembrane region" description="Helical" evidence="2">
    <location>
        <begin position="325"/>
        <end position="346"/>
    </location>
</feature>
<accession>A0A174WRV8</accession>
<proteinExistence type="predicted"/>
<feature type="coiled-coil region" evidence="1">
    <location>
        <begin position="68"/>
        <end position="103"/>
    </location>
</feature>
<evidence type="ECO:0000256" key="1">
    <source>
        <dbReference type="SAM" id="Coils"/>
    </source>
</evidence>
<dbReference type="RefSeq" id="WP_055184949.1">
    <property type="nucleotide sequence ID" value="NZ_CABHIH010000007.1"/>
</dbReference>
<keyword evidence="2" id="KW-0472">Membrane</keyword>
<keyword evidence="1" id="KW-0175">Coiled coil</keyword>
<evidence type="ECO:0000256" key="2">
    <source>
        <dbReference type="SAM" id="Phobius"/>
    </source>
</evidence>
<dbReference type="AlphaFoldDB" id="A0A174WRV8"/>
<dbReference type="PANTHER" id="PTHR37305">
    <property type="entry name" value="INTEGRAL MEMBRANE PROTEIN-RELATED"/>
    <property type="match status" value="1"/>
</dbReference>
<name>A0A174WRV8_9CLOT</name>
<evidence type="ECO:0008006" key="5">
    <source>
        <dbReference type="Google" id="ProtNLM"/>
    </source>
</evidence>
<gene>
    <name evidence="3" type="ORF">CP373A1_15145</name>
</gene>
<dbReference type="Pfam" id="PF12679">
    <property type="entry name" value="ABC2_membrane_2"/>
    <property type="match status" value="1"/>
</dbReference>
<dbReference type="eggNOG" id="COG1277">
    <property type="taxonomic scope" value="Bacteria"/>
</dbReference>
<organism evidence="3 4">
    <name type="scientific">Clostridium paraputrificum</name>
    <dbReference type="NCBI Taxonomy" id="29363"/>
    <lineage>
        <taxon>Bacteria</taxon>
        <taxon>Bacillati</taxon>
        <taxon>Bacillota</taxon>
        <taxon>Clostridia</taxon>
        <taxon>Eubacteriales</taxon>
        <taxon>Clostridiaceae</taxon>
        <taxon>Clostridium</taxon>
    </lineage>
</organism>
<dbReference type="OrthoDB" id="2024038at2"/>
<keyword evidence="2" id="KW-1133">Transmembrane helix</keyword>
<comment type="caution">
    <text evidence="3">The sequence shown here is derived from an EMBL/GenBank/DDBJ whole genome shotgun (WGS) entry which is preliminary data.</text>
</comment>
<dbReference type="GO" id="GO:0005886">
    <property type="term" value="C:plasma membrane"/>
    <property type="evidence" value="ECO:0007669"/>
    <property type="project" value="UniProtKB-SubCell"/>
</dbReference>
<dbReference type="PANTHER" id="PTHR37305:SF1">
    <property type="entry name" value="MEMBRANE PROTEIN"/>
    <property type="match status" value="1"/>
</dbReference>